<evidence type="ECO:0000256" key="1">
    <source>
        <dbReference type="ARBA" id="ARBA00004123"/>
    </source>
</evidence>
<dbReference type="Pfam" id="PF18469">
    <property type="entry name" value="PH_18"/>
    <property type="match status" value="1"/>
</dbReference>
<dbReference type="GO" id="GO:0006335">
    <property type="term" value="P:DNA replication-dependent chromatin assembly"/>
    <property type="evidence" value="ECO:0007669"/>
    <property type="project" value="EnsemblFungi"/>
</dbReference>
<evidence type="ECO:0000313" key="14">
    <source>
        <dbReference type="EMBL" id="CEP64619.1"/>
    </source>
</evidence>
<keyword evidence="15" id="KW-1185">Reference proteome</keyword>
<feature type="compositionally biased region" description="Polar residues" evidence="12">
    <location>
        <begin position="344"/>
        <end position="355"/>
    </location>
</feature>
<keyword evidence="6" id="KW-0158">Chromosome</keyword>
<accession>A0A0C7N392</accession>
<dbReference type="OrthoDB" id="75754at2759"/>
<dbReference type="GO" id="GO:0042802">
    <property type="term" value="F:identical protein binding"/>
    <property type="evidence" value="ECO:0007669"/>
    <property type="project" value="EnsemblFungi"/>
</dbReference>
<proteinExistence type="inferred from homology"/>
<evidence type="ECO:0000256" key="7">
    <source>
        <dbReference type="ARBA" id="ARBA00023015"/>
    </source>
</evidence>
<evidence type="ECO:0000256" key="9">
    <source>
        <dbReference type="ARBA" id="ARBA00023163"/>
    </source>
</evidence>
<dbReference type="InterPro" id="IPR044891">
    <property type="entry name" value="Rtt106_N_sf"/>
</dbReference>
<reference evidence="14 15" key="1">
    <citation type="submission" date="2014-12" db="EMBL/GenBank/DDBJ databases">
        <authorList>
            <person name="Neuveglise Cecile"/>
        </authorList>
    </citation>
    <scope>NUCLEOTIDE SEQUENCE [LARGE SCALE GENOMIC DNA]</scope>
    <source>
        <strain evidence="14 15">CBS 12615</strain>
    </source>
</reference>
<keyword evidence="9" id="KW-0804">Transcription</keyword>
<dbReference type="SMART" id="SM01287">
    <property type="entry name" value="Rtt106"/>
    <property type="match status" value="1"/>
</dbReference>
<dbReference type="GO" id="GO:0003690">
    <property type="term" value="F:double-stranded DNA binding"/>
    <property type="evidence" value="ECO:0007669"/>
    <property type="project" value="EnsemblFungi"/>
</dbReference>
<feature type="region of interest" description="Disordered" evidence="12">
    <location>
        <begin position="343"/>
        <end position="413"/>
    </location>
</feature>
<dbReference type="GO" id="GO:0031491">
    <property type="term" value="F:nucleosome binding"/>
    <property type="evidence" value="ECO:0007669"/>
    <property type="project" value="TreeGrafter"/>
</dbReference>
<evidence type="ECO:0000259" key="13">
    <source>
        <dbReference type="SMART" id="SM01287"/>
    </source>
</evidence>
<dbReference type="HOGENOM" id="CLU_040939_1_0_1"/>
<feature type="compositionally biased region" description="Acidic residues" evidence="12">
    <location>
        <begin position="356"/>
        <end position="392"/>
    </location>
</feature>
<evidence type="ECO:0000256" key="5">
    <source>
        <dbReference type="ARBA" id="ARBA00018462"/>
    </source>
</evidence>
<dbReference type="EMBL" id="LN736371">
    <property type="protein sequence ID" value="CEP64619.1"/>
    <property type="molecule type" value="Genomic_DNA"/>
</dbReference>
<keyword evidence="11" id="KW-0539">Nucleus</keyword>
<dbReference type="InterPro" id="IPR050454">
    <property type="entry name" value="RTT106/SSRP1_HistChap/FACT"/>
</dbReference>
<evidence type="ECO:0000256" key="11">
    <source>
        <dbReference type="ARBA" id="ARBA00023242"/>
    </source>
</evidence>
<dbReference type="Gene3D" id="2.30.29.30">
    <property type="entry name" value="Pleckstrin-homology domain (PH domain)/Phosphotyrosine-binding domain (PTB)"/>
    <property type="match status" value="1"/>
</dbReference>
<organism evidence="14 15">
    <name type="scientific">Lachancea lanzarotensis</name>
    <dbReference type="NCBI Taxonomy" id="1245769"/>
    <lineage>
        <taxon>Eukaryota</taxon>
        <taxon>Fungi</taxon>
        <taxon>Dikarya</taxon>
        <taxon>Ascomycota</taxon>
        <taxon>Saccharomycotina</taxon>
        <taxon>Saccharomycetes</taxon>
        <taxon>Saccharomycetales</taxon>
        <taxon>Saccharomycetaceae</taxon>
        <taxon>Lachancea</taxon>
    </lineage>
</organism>
<evidence type="ECO:0000256" key="2">
    <source>
        <dbReference type="ARBA" id="ARBA00004286"/>
    </source>
</evidence>
<dbReference type="InterPro" id="IPR040993">
    <property type="entry name" value="Rtt106_N"/>
</dbReference>
<name>A0A0C7N392_9SACH</name>
<dbReference type="Gene3D" id="6.10.10.70">
    <property type="entry name" value="RTT106-like"/>
    <property type="match status" value="1"/>
</dbReference>
<dbReference type="InterPro" id="IPR013719">
    <property type="entry name" value="RTT106/SPT16-like_middle_dom"/>
</dbReference>
<dbReference type="GeneID" id="34688179"/>
<evidence type="ECO:0000256" key="8">
    <source>
        <dbReference type="ARBA" id="ARBA00023125"/>
    </source>
</evidence>
<dbReference type="STRING" id="1245769.A0A0C7N392"/>
<dbReference type="Pfam" id="PF18215">
    <property type="entry name" value="Rtt106_N"/>
    <property type="match status" value="1"/>
</dbReference>
<comment type="subcellular location">
    <subcellularLocation>
        <location evidence="2">Chromosome</location>
    </subcellularLocation>
    <subcellularLocation>
        <location evidence="1">Nucleus</location>
    </subcellularLocation>
</comment>
<dbReference type="SUPFAM" id="SSF50729">
    <property type="entry name" value="PH domain-like"/>
    <property type="match status" value="1"/>
</dbReference>
<dbReference type="GO" id="GO:0042393">
    <property type="term" value="F:histone binding"/>
    <property type="evidence" value="ECO:0007669"/>
    <property type="project" value="EnsemblFungi"/>
</dbReference>
<feature type="region of interest" description="Disordered" evidence="12">
    <location>
        <begin position="438"/>
        <end position="457"/>
    </location>
</feature>
<gene>
    <name evidence="14" type="ORF">LALA0_S12e03070g</name>
</gene>
<dbReference type="AlphaFoldDB" id="A0A0C7N392"/>
<dbReference type="PANTHER" id="PTHR45849">
    <property type="entry name" value="FACT COMPLEX SUBUNIT SSRP1"/>
    <property type="match status" value="1"/>
</dbReference>
<evidence type="ECO:0000256" key="4">
    <source>
        <dbReference type="ARBA" id="ARBA00017355"/>
    </source>
</evidence>
<keyword evidence="7" id="KW-0805">Transcription regulation</keyword>
<evidence type="ECO:0000256" key="12">
    <source>
        <dbReference type="SAM" id="MobiDB-lite"/>
    </source>
</evidence>
<dbReference type="GO" id="GO:0005694">
    <property type="term" value="C:chromosome"/>
    <property type="evidence" value="ECO:0007669"/>
    <property type="project" value="UniProtKB-SubCell"/>
</dbReference>
<dbReference type="RefSeq" id="XP_022630824.1">
    <property type="nucleotide sequence ID" value="XM_022775036.1"/>
</dbReference>
<dbReference type="InterPro" id="IPR011993">
    <property type="entry name" value="PH-like_dom_sf"/>
</dbReference>
<evidence type="ECO:0000256" key="6">
    <source>
        <dbReference type="ARBA" id="ARBA00022454"/>
    </source>
</evidence>
<keyword evidence="8" id="KW-0238">DNA-binding</keyword>
<keyword evidence="10" id="KW-0143">Chaperone</keyword>
<feature type="compositionally biased region" description="Polar residues" evidence="12">
    <location>
        <begin position="400"/>
        <end position="411"/>
    </location>
</feature>
<dbReference type="GO" id="GO:0005634">
    <property type="term" value="C:nucleus"/>
    <property type="evidence" value="ECO:0007669"/>
    <property type="project" value="UniProtKB-SubCell"/>
</dbReference>
<sequence>MSFLDSIPRDLRQKIETISSFEPSALEAFEELYNFMSVEQETRKKPKTDASAPEVAENSIIFQLKDVSVLTPFRKKLNLVISLSPVTGKPTLSLSKDMVPQLTISELNKSVKFATFLPVPEKNNVVYLFISYRPDATSDATEFLLVTLNKDATLAQLKNSGLINTPANDMSPCIDYIRKQAILVGFRIADPFSASNTGPKPFHVEAHRGTKEGTLYFLPDNVLFGFKKPILLFSSQEIESITYSSITRLTFNVTLITKSGDRFEFSMIDQNEYALIDDYVKRKQVVDNSMSEENKAKRTNKEQHTEEHSLLAEAAQQLENGGKINDIPLESDDEEADNDFEIESNLSDGSDVGSSQEEEEDLEDEGAHEEKEDAEEQENEEEEEEEEEEGVENDVGNAFDNLSQHFSNGVDHQQYELPEKLHDPFNANEFDDLTQEMSFPMESREVEEEDDSGVEYD</sequence>
<dbReference type="Pfam" id="PF08512">
    <property type="entry name" value="Rttp106-like_middle"/>
    <property type="match status" value="1"/>
</dbReference>
<dbReference type="Gene3D" id="2.30.29.120">
    <property type="match status" value="1"/>
</dbReference>
<comment type="similarity">
    <text evidence="3">Belongs to the RTT106 family.</text>
</comment>
<dbReference type="InterPro" id="IPR040770">
    <property type="entry name" value="Rtt106_PH"/>
</dbReference>
<dbReference type="GO" id="GO:0000122">
    <property type="term" value="P:negative regulation of transcription by RNA polymerase II"/>
    <property type="evidence" value="ECO:0007669"/>
    <property type="project" value="EnsemblFungi"/>
</dbReference>
<evidence type="ECO:0000313" key="15">
    <source>
        <dbReference type="Proteomes" id="UP000054304"/>
    </source>
</evidence>
<dbReference type="CDD" id="cd11604">
    <property type="entry name" value="RTT106_N"/>
    <property type="match status" value="1"/>
</dbReference>
<feature type="domain" description="Histone chaperone RTT106/FACT complex subunit SPT16-like middle" evidence="13">
    <location>
        <begin position="201"/>
        <end position="290"/>
    </location>
</feature>
<dbReference type="Proteomes" id="UP000054304">
    <property type="component" value="Unassembled WGS sequence"/>
</dbReference>
<dbReference type="GO" id="GO:0006368">
    <property type="term" value="P:transcription elongation by RNA polymerase II"/>
    <property type="evidence" value="ECO:0007669"/>
    <property type="project" value="EnsemblFungi"/>
</dbReference>
<dbReference type="GO" id="GO:0031507">
    <property type="term" value="P:heterochromatin formation"/>
    <property type="evidence" value="ECO:0007669"/>
    <property type="project" value="EnsemblFungi"/>
</dbReference>
<protein>
    <recommendedName>
        <fullName evidence="4">Histone chaperone RTT106</fullName>
    </recommendedName>
    <alternativeName>
        <fullName evidence="5">Histone chaperone rtt106</fullName>
    </alternativeName>
</protein>
<dbReference type="PANTHER" id="PTHR45849:SF3">
    <property type="entry name" value="HISTONE CHAPERONE RTT106"/>
    <property type="match status" value="1"/>
</dbReference>
<evidence type="ECO:0000256" key="10">
    <source>
        <dbReference type="ARBA" id="ARBA00023186"/>
    </source>
</evidence>
<feature type="compositionally biased region" description="Acidic residues" evidence="12">
    <location>
        <begin position="445"/>
        <end position="457"/>
    </location>
</feature>
<evidence type="ECO:0000256" key="3">
    <source>
        <dbReference type="ARBA" id="ARBA00006159"/>
    </source>
</evidence>